<dbReference type="InterPro" id="IPR035979">
    <property type="entry name" value="RBD_domain_sf"/>
</dbReference>
<dbReference type="Gene3D" id="3.30.70.330">
    <property type="match status" value="1"/>
</dbReference>
<dbReference type="EMBL" id="MN740330">
    <property type="protein sequence ID" value="QHU00882.1"/>
    <property type="molecule type" value="Genomic_DNA"/>
</dbReference>
<reference evidence="2" key="1">
    <citation type="journal article" date="2020" name="Nature">
        <title>Giant virus diversity and host interactions through global metagenomics.</title>
        <authorList>
            <person name="Schulz F."/>
            <person name="Roux S."/>
            <person name="Paez-Espino D."/>
            <person name="Jungbluth S."/>
            <person name="Walsh D.A."/>
            <person name="Denef V.J."/>
            <person name="McMahon K.D."/>
            <person name="Konstantinidis K.T."/>
            <person name="Eloe-Fadrosh E.A."/>
            <person name="Kyrpides N.C."/>
            <person name="Woyke T."/>
        </authorList>
    </citation>
    <scope>NUCLEOTIDE SEQUENCE</scope>
    <source>
        <strain evidence="2">GVMAG-M-3300025860-20</strain>
    </source>
</reference>
<accession>A0A6C0J5H6</accession>
<dbReference type="InterPro" id="IPR000504">
    <property type="entry name" value="RRM_dom"/>
</dbReference>
<evidence type="ECO:0000259" key="1">
    <source>
        <dbReference type="PROSITE" id="PS50102"/>
    </source>
</evidence>
<dbReference type="SUPFAM" id="SSF54928">
    <property type="entry name" value="RNA-binding domain, RBD"/>
    <property type="match status" value="1"/>
</dbReference>
<name>A0A6C0J5H6_9ZZZZ</name>
<dbReference type="InterPro" id="IPR012677">
    <property type="entry name" value="Nucleotide-bd_a/b_plait_sf"/>
</dbReference>
<dbReference type="SMART" id="SM00360">
    <property type="entry name" value="RRM"/>
    <property type="match status" value="1"/>
</dbReference>
<proteinExistence type="predicted"/>
<sequence length="288" mass="33035">MIHVNYLMTTVRNLQNSKVLDISNRGVVTVTTTEKTYDNGNVRTFKKYTGPKGAVTRAIEWDECTPDKRKFGSCKNDKINTNRIEEDVFLELTQNIKATEEEWVPNGLLVEHARQLKWSDDKISELIQSDRPDKIMYSYYKNKQSISTTSDGKVKTKMGLRSRLRNNIQKSMQKETTETKPSFKIKFNTKMAGDRAANNEKNCTIYVNNVPTNVIEEDIQSLFIDKKYTIRRVNVVRKEIWPGGPKEPNGTAFIVCSTAEETMECIKFLDGARWDNSILSAKLSEPRA</sequence>
<evidence type="ECO:0000313" key="2">
    <source>
        <dbReference type="EMBL" id="QHU00882.1"/>
    </source>
</evidence>
<protein>
    <recommendedName>
        <fullName evidence="1">RRM domain-containing protein</fullName>
    </recommendedName>
</protein>
<dbReference type="PROSITE" id="PS50102">
    <property type="entry name" value="RRM"/>
    <property type="match status" value="1"/>
</dbReference>
<dbReference type="GO" id="GO:0003723">
    <property type="term" value="F:RNA binding"/>
    <property type="evidence" value="ECO:0007669"/>
    <property type="project" value="InterPro"/>
</dbReference>
<organism evidence="2">
    <name type="scientific">viral metagenome</name>
    <dbReference type="NCBI Taxonomy" id="1070528"/>
    <lineage>
        <taxon>unclassified sequences</taxon>
        <taxon>metagenomes</taxon>
        <taxon>organismal metagenomes</taxon>
    </lineage>
</organism>
<dbReference type="AlphaFoldDB" id="A0A6C0J5H6"/>
<feature type="domain" description="RRM" evidence="1">
    <location>
        <begin position="203"/>
        <end position="286"/>
    </location>
</feature>